<protein>
    <submittedName>
        <fullName evidence="1">Variable surface protein</fullName>
    </submittedName>
</protein>
<dbReference type="GeneID" id="39745268"/>
<keyword evidence="2" id="KW-1185">Reference proteome</keyword>
<evidence type="ECO:0000313" key="1">
    <source>
        <dbReference type="EMBL" id="GAW84460.1"/>
    </source>
</evidence>
<name>A0A1Y1JQI1_PLAGO</name>
<sequence>MSGTESYSSEVRDFDYTDIFPQCNEEYNDAKRRYDNFYTSRLGHGCRGFCVQVAGSKPWTSLNADCLELGKYLYHINYNSSIEKKRSCKYLFYKLLLEKNYKKLNCESVSLCFNNMKTHLEKELYLKSKSYNCSNHFNNLDVKAYGVFDILDHLYNYIYKIKNSGRICHNSERVSCDGYINTLKSCEYKDGENFKKLLKIIEAEYEKLCPKTVVPIDVKHDTLHHNSMTETDAETELKITEFGSSSKALKPEVRPFIGIIKLPEASQHKLKSEDISTGSVNGISTSTIVLMPYTTYCVLLQKSVKKSKRLLNKDNKEYINLKNSYEKSYKNITDYNYQFMYSSVDS</sequence>
<accession>A0A1Y1JQI1</accession>
<dbReference type="EMBL" id="BDQF01000337">
    <property type="protein sequence ID" value="GAW84460.1"/>
    <property type="molecule type" value="Genomic_DNA"/>
</dbReference>
<reference evidence="2" key="1">
    <citation type="submission" date="2017-04" db="EMBL/GenBank/DDBJ databases">
        <title>Plasmodium gonderi genome.</title>
        <authorList>
            <person name="Arisue N."/>
            <person name="Honma H."/>
            <person name="Kawai S."/>
            <person name="Tougan T."/>
            <person name="Tanabe K."/>
            <person name="Horii T."/>
        </authorList>
    </citation>
    <scope>NUCLEOTIDE SEQUENCE [LARGE SCALE GENOMIC DNA]</scope>
    <source>
        <strain evidence="2">ATCC 30045</strain>
    </source>
</reference>
<comment type="caution">
    <text evidence="1">The sequence shown here is derived from an EMBL/GenBank/DDBJ whole genome shotgun (WGS) entry which is preliminary data.</text>
</comment>
<proteinExistence type="predicted"/>
<dbReference type="RefSeq" id="XP_028547049.1">
    <property type="nucleotide sequence ID" value="XM_028691248.1"/>
</dbReference>
<organism evidence="1 2">
    <name type="scientific">Plasmodium gonderi</name>
    <dbReference type="NCBI Taxonomy" id="77519"/>
    <lineage>
        <taxon>Eukaryota</taxon>
        <taxon>Sar</taxon>
        <taxon>Alveolata</taxon>
        <taxon>Apicomplexa</taxon>
        <taxon>Aconoidasida</taxon>
        <taxon>Haemosporida</taxon>
        <taxon>Plasmodiidae</taxon>
        <taxon>Plasmodium</taxon>
        <taxon>Plasmodium (Plasmodium)</taxon>
    </lineage>
</organism>
<dbReference type="Proteomes" id="UP000195521">
    <property type="component" value="Unassembled WGS sequence"/>
</dbReference>
<dbReference type="AlphaFoldDB" id="A0A1Y1JQI1"/>
<gene>
    <name evidence="1" type="ORF">PGO_003095</name>
</gene>
<evidence type="ECO:0000313" key="2">
    <source>
        <dbReference type="Proteomes" id="UP000195521"/>
    </source>
</evidence>